<reference evidence="1 2" key="1">
    <citation type="journal article" date="2015" name="Nature">
        <title>rRNA introns, odd ribosomes, and small enigmatic genomes across a large radiation of phyla.</title>
        <authorList>
            <person name="Brown C.T."/>
            <person name="Hug L.A."/>
            <person name="Thomas B.C."/>
            <person name="Sharon I."/>
            <person name="Castelle C.J."/>
            <person name="Singh A."/>
            <person name="Wilkins M.J."/>
            <person name="Williams K.H."/>
            <person name="Banfield J.F."/>
        </authorList>
    </citation>
    <scope>NUCLEOTIDE SEQUENCE [LARGE SCALE GENOMIC DNA]</scope>
</reference>
<organism evidence="1 2">
    <name type="scientific">Candidatus Gottesmanbacteria bacterium GW2011_GWB1_49_7</name>
    <dbReference type="NCBI Taxonomy" id="1618448"/>
    <lineage>
        <taxon>Bacteria</taxon>
        <taxon>Candidatus Gottesmaniibacteriota</taxon>
    </lineage>
</organism>
<dbReference type="EMBL" id="LCQD01000038">
    <property type="protein sequence ID" value="KKW10424.1"/>
    <property type="molecule type" value="Genomic_DNA"/>
</dbReference>
<evidence type="ECO:0000313" key="1">
    <source>
        <dbReference type="EMBL" id="KKW10424.1"/>
    </source>
</evidence>
<comment type="caution">
    <text evidence="1">The sequence shown here is derived from an EMBL/GenBank/DDBJ whole genome shotgun (WGS) entry which is preliminary data.</text>
</comment>
<proteinExistence type="predicted"/>
<sequence>MSNSVKNLRRLIRSLKAFSSGSEKQVFVQDTLGRTYEILRLVEGTRGVYLEVHPGKKRSI</sequence>
<accession>A0A0G1YVN5</accession>
<evidence type="ECO:0000313" key="2">
    <source>
        <dbReference type="Proteomes" id="UP000034588"/>
    </source>
</evidence>
<dbReference type="Proteomes" id="UP000034588">
    <property type="component" value="Unassembled WGS sequence"/>
</dbReference>
<dbReference type="AlphaFoldDB" id="A0A0G1YVN5"/>
<gene>
    <name evidence="1" type="ORF">UY48_C0038G0024</name>
</gene>
<protein>
    <submittedName>
        <fullName evidence="1">Uncharacterized protein</fullName>
    </submittedName>
</protein>
<name>A0A0G1YVN5_9BACT</name>